<evidence type="ECO:0000313" key="2">
    <source>
        <dbReference type="EMBL" id="OBR84795.1"/>
    </source>
</evidence>
<dbReference type="RefSeq" id="XP_018262637.1">
    <property type="nucleotide sequence ID" value="XM_018408946.1"/>
</dbReference>
<keyword evidence="4" id="KW-1185">Reference proteome</keyword>
<dbReference type="AlphaFoldDB" id="A0A1A6A407"/>
<feature type="compositionally biased region" description="Basic and acidic residues" evidence="1">
    <location>
        <begin position="141"/>
        <end position="152"/>
    </location>
</feature>
<feature type="compositionally biased region" description="Basic and acidic residues" evidence="1">
    <location>
        <begin position="98"/>
        <end position="111"/>
    </location>
</feature>
<protein>
    <submittedName>
        <fullName evidence="2">Uncharacterized protein</fullName>
    </submittedName>
</protein>
<evidence type="ECO:0000313" key="4">
    <source>
        <dbReference type="Proteomes" id="UP000078595"/>
    </source>
</evidence>
<reference evidence="2" key="1">
    <citation type="submission" date="2013-07" db="EMBL/GenBank/DDBJ databases">
        <title>The Genome Sequence of Cryptococcus dejecticola CBS10117.</title>
        <authorList>
            <consortium name="The Broad Institute Genome Sequencing Platform"/>
            <person name="Cuomo C."/>
            <person name="Litvintseva A."/>
            <person name="Chen Y."/>
            <person name="Heitman J."/>
            <person name="Sun S."/>
            <person name="Springer D."/>
            <person name="Dromer F."/>
            <person name="Young S.K."/>
            <person name="Zeng Q."/>
            <person name="Gargeya S."/>
            <person name="Fitzgerald M."/>
            <person name="Abouelleil A."/>
            <person name="Alvarado L."/>
            <person name="Berlin A.M."/>
            <person name="Chapman S.B."/>
            <person name="Dewar J."/>
            <person name="Goldberg J."/>
            <person name="Griggs A."/>
            <person name="Gujja S."/>
            <person name="Hansen M."/>
            <person name="Howarth C."/>
            <person name="Imamovic A."/>
            <person name="Larimer J."/>
            <person name="McCowan C."/>
            <person name="Murphy C."/>
            <person name="Pearson M."/>
            <person name="Priest M."/>
            <person name="Roberts A."/>
            <person name="Saif S."/>
            <person name="Shea T."/>
            <person name="Sykes S."/>
            <person name="Wortman J."/>
            <person name="Nusbaum C."/>
            <person name="Birren B."/>
        </authorList>
    </citation>
    <scope>NUCLEOTIDE SEQUENCE [LARGE SCALE GENOMIC DNA]</scope>
    <source>
        <strain evidence="2">CBS 10117</strain>
    </source>
</reference>
<name>A0A1A6A407_9TREE</name>
<proteinExistence type="predicted"/>
<feature type="compositionally biased region" description="Polar residues" evidence="1">
    <location>
        <begin position="112"/>
        <end position="123"/>
    </location>
</feature>
<dbReference type="KEGG" id="kdj:28969353"/>
<evidence type="ECO:0000313" key="3">
    <source>
        <dbReference type="EMBL" id="WWC62304.1"/>
    </source>
</evidence>
<evidence type="ECO:0000256" key="1">
    <source>
        <dbReference type="SAM" id="MobiDB-lite"/>
    </source>
</evidence>
<feature type="compositionally biased region" description="Polar residues" evidence="1">
    <location>
        <begin position="130"/>
        <end position="139"/>
    </location>
</feature>
<reference evidence="3" key="2">
    <citation type="submission" date="2013-07" db="EMBL/GenBank/DDBJ databases">
        <authorList>
            <consortium name="The Broad Institute Genome Sequencing Platform"/>
            <person name="Cuomo C."/>
            <person name="Litvintseva A."/>
            <person name="Chen Y."/>
            <person name="Heitman J."/>
            <person name="Sun S."/>
            <person name="Springer D."/>
            <person name="Dromer F."/>
            <person name="Young S.K."/>
            <person name="Zeng Q."/>
            <person name="Gargeya S."/>
            <person name="Fitzgerald M."/>
            <person name="Abouelleil A."/>
            <person name="Alvarado L."/>
            <person name="Berlin A.M."/>
            <person name="Chapman S.B."/>
            <person name="Dewar J."/>
            <person name="Goldberg J."/>
            <person name="Griggs A."/>
            <person name="Gujja S."/>
            <person name="Hansen M."/>
            <person name="Howarth C."/>
            <person name="Imamovic A."/>
            <person name="Larimer J."/>
            <person name="McCowan C."/>
            <person name="Murphy C."/>
            <person name="Pearson M."/>
            <person name="Priest M."/>
            <person name="Roberts A."/>
            <person name="Saif S."/>
            <person name="Shea T."/>
            <person name="Sykes S."/>
            <person name="Wortman J."/>
            <person name="Nusbaum C."/>
            <person name="Birren B."/>
        </authorList>
    </citation>
    <scope>NUCLEOTIDE SEQUENCE</scope>
    <source>
        <strain evidence="3">CBS 10117</strain>
    </source>
</reference>
<feature type="region of interest" description="Disordered" evidence="1">
    <location>
        <begin position="97"/>
        <end position="159"/>
    </location>
</feature>
<dbReference type="Proteomes" id="UP000078595">
    <property type="component" value="Chromosome 6"/>
</dbReference>
<dbReference type="EMBL" id="CP144535">
    <property type="protein sequence ID" value="WWC62304.1"/>
    <property type="molecule type" value="Genomic_DNA"/>
</dbReference>
<organism evidence="2">
    <name type="scientific">Kwoniella dejecticola CBS 10117</name>
    <dbReference type="NCBI Taxonomy" id="1296121"/>
    <lineage>
        <taxon>Eukaryota</taxon>
        <taxon>Fungi</taxon>
        <taxon>Dikarya</taxon>
        <taxon>Basidiomycota</taxon>
        <taxon>Agaricomycotina</taxon>
        <taxon>Tremellomycetes</taxon>
        <taxon>Tremellales</taxon>
        <taxon>Cryptococcaceae</taxon>
        <taxon>Kwoniella</taxon>
    </lineage>
</organism>
<dbReference type="EMBL" id="KI894032">
    <property type="protein sequence ID" value="OBR84795.1"/>
    <property type="molecule type" value="Genomic_DNA"/>
</dbReference>
<feature type="compositionally biased region" description="Polar residues" evidence="1">
    <location>
        <begin position="14"/>
        <end position="27"/>
    </location>
</feature>
<accession>A0A1A6A407</accession>
<sequence length="159" mass="17130">MSAPRHTESENEETTAQASETRTAQSASKEKENTNVDVNVDADTDTDGTKNDKQPLTESSMDAYAEWLFQEATAAALEAQWRSASSASGITRACEQATRTERAAQGEESRSGCDSGNAGQNNRWELPLRSAQSTTNTRGVEQAKDAEKEKDAVPTISIA</sequence>
<gene>
    <name evidence="2" type="ORF">I303_05654</name>
    <name evidence="3" type="ORF">I303_104900</name>
</gene>
<dbReference type="VEuPathDB" id="FungiDB:I303_05654"/>
<feature type="region of interest" description="Disordered" evidence="1">
    <location>
        <begin position="1"/>
        <end position="58"/>
    </location>
</feature>
<reference evidence="3" key="3">
    <citation type="submission" date="2024-02" db="EMBL/GenBank/DDBJ databases">
        <title>Comparative genomics of Cryptococcus and Kwoniella reveals pathogenesis evolution and contrasting modes of karyotype evolution via chromosome fusion or intercentromeric recombination.</title>
        <authorList>
            <person name="Coelho M.A."/>
            <person name="David-Palma M."/>
            <person name="Shea T."/>
            <person name="Bowers K."/>
            <person name="McGinley-Smith S."/>
            <person name="Mohammad A.W."/>
            <person name="Gnirke A."/>
            <person name="Yurkov A.M."/>
            <person name="Nowrousian M."/>
            <person name="Sun S."/>
            <person name="Cuomo C.A."/>
            <person name="Heitman J."/>
        </authorList>
    </citation>
    <scope>NUCLEOTIDE SEQUENCE</scope>
    <source>
        <strain evidence="3">CBS 10117</strain>
    </source>
</reference>
<dbReference type="GeneID" id="28969353"/>